<dbReference type="Proteomes" id="UP000694888">
    <property type="component" value="Unplaced"/>
</dbReference>
<dbReference type="CDD" id="cd12307">
    <property type="entry name" value="RRM_NIFK_like"/>
    <property type="match status" value="1"/>
</dbReference>
<evidence type="ECO:0000256" key="5">
    <source>
        <dbReference type="SAM" id="MobiDB-lite"/>
    </source>
</evidence>
<comment type="subcellular location">
    <subcellularLocation>
        <location evidence="1">Nucleus</location>
        <location evidence="1">Nucleolus</location>
    </subcellularLocation>
</comment>
<dbReference type="SMART" id="SM00360">
    <property type="entry name" value="RRM"/>
    <property type="match status" value="1"/>
</dbReference>
<keyword evidence="3" id="KW-0539">Nucleus</keyword>
<dbReference type="PANTHER" id="PTHR46754">
    <property type="entry name" value="MKI67 FHA DOMAIN-INTERACTING NUCLEOLAR PHOSPHOPROTEIN"/>
    <property type="match status" value="1"/>
</dbReference>
<name>A0ABM0K2D0_APLCA</name>
<accession>A0ABM0K2D0</accession>
<dbReference type="RefSeq" id="XP_005107105.1">
    <property type="nucleotide sequence ID" value="XM_005107048.2"/>
</dbReference>
<evidence type="ECO:0000256" key="2">
    <source>
        <dbReference type="ARBA" id="ARBA00022884"/>
    </source>
</evidence>
<keyword evidence="7" id="KW-1185">Reference proteome</keyword>
<dbReference type="Gene3D" id="3.30.70.330">
    <property type="match status" value="1"/>
</dbReference>
<keyword evidence="2 4" id="KW-0694">RNA-binding</keyword>
<evidence type="ECO:0000256" key="1">
    <source>
        <dbReference type="ARBA" id="ARBA00004604"/>
    </source>
</evidence>
<evidence type="ECO:0000259" key="6">
    <source>
        <dbReference type="PROSITE" id="PS50102"/>
    </source>
</evidence>
<protein>
    <submittedName>
        <fullName evidence="8">MKI67 FHA domain-interacting nucleolar phosphoprotein</fullName>
    </submittedName>
</protein>
<dbReference type="SUPFAM" id="SSF54928">
    <property type="entry name" value="RNA-binding domain, RBD"/>
    <property type="match status" value="1"/>
</dbReference>
<dbReference type="InterPro" id="IPR012677">
    <property type="entry name" value="Nucleotide-bd_a/b_plait_sf"/>
</dbReference>
<evidence type="ECO:0000256" key="4">
    <source>
        <dbReference type="PROSITE-ProRule" id="PRU00176"/>
    </source>
</evidence>
<dbReference type="PROSITE" id="PS50102">
    <property type="entry name" value="RRM"/>
    <property type="match status" value="1"/>
</dbReference>
<proteinExistence type="predicted"/>
<dbReference type="Pfam" id="PF00076">
    <property type="entry name" value="RRM_1"/>
    <property type="match status" value="1"/>
</dbReference>
<feature type="domain" description="RRM" evidence="6">
    <location>
        <begin position="21"/>
        <end position="99"/>
    </location>
</feature>
<evidence type="ECO:0000313" key="8">
    <source>
        <dbReference type="RefSeq" id="XP_005107105.1"/>
    </source>
</evidence>
<dbReference type="GeneID" id="101848773"/>
<dbReference type="InterPro" id="IPR000504">
    <property type="entry name" value="RRM_dom"/>
</dbReference>
<reference evidence="8" key="1">
    <citation type="submission" date="2025-08" db="UniProtKB">
        <authorList>
            <consortium name="RefSeq"/>
        </authorList>
    </citation>
    <scope>IDENTIFICATION</scope>
</reference>
<feature type="compositionally biased region" description="Polar residues" evidence="5">
    <location>
        <begin position="201"/>
        <end position="219"/>
    </location>
</feature>
<feature type="region of interest" description="Disordered" evidence="5">
    <location>
        <begin position="167"/>
        <end position="277"/>
    </location>
</feature>
<sequence>MAPTTPKKKTEVVTDEDRQPGVIYIGHVPHGFYEEELKKYFSQFGKVLQIKLSRSKKSGKSKGYAFVKFQYTAVAKTVADTCHNYLFFDKLLKCEYKKPEDLHKDTFFSYDWRPNIKPKRLHNTAKSEVKVQRSAKRSSRRQADKLKKLKELGIDLQLDDVLSMPVTNVTAPPKSEGSGSTPAAAGKAGRKVTPSPGASVARTNKTPKTTVSSNGTAVSTPPPRTLKRKRPGSGAVAVAKSRETKAAPKKALSGTEKTGVKMGKNTPKRSKVKKGKK</sequence>
<feature type="region of interest" description="Disordered" evidence="5">
    <location>
        <begin position="121"/>
        <end position="146"/>
    </location>
</feature>
<evidence type="ECO:0000313" key="7">
    <source>
        <dbReference type="Proteomes" id="UP000694888"/>
    </source>
</evidence>
<dbReference type="InterPro" id="IPR035979">
    <property type="entry name" value="RBD_domain_sf"/>
</dbReference>
<organism evidence="7 8">
    <name type="scientific">Aplysia californica</name>
    <name type="common">California sea hare</name>
    <dbReference type="NCBI Taxonomy" id="6500"/>
    <lineage>
        <taxon>Eukaryota</taxon>
        <taxon>Metazoa</taxon>
        <taxon>Spiralia</taxon>
        <taxon>Lophotrochozoa</taxon>
        <taxon>Mollusca</taxon>
        <taxon>Gastropoda</taxon>
        <taxon>Heterobranchia</taxon>
        <taxon>Euthyneura</taxon>
        <taxon>Tectipleura</taxon>
        <taxon>Aplysiida</taxon>
        <taxon>Aplysioidea</taxon>
        <taxon>Aplysiidae</taxon>
        <taxon>Aplysia</taxon>
    </lineage>
</organism>
<gene>
    <name evidence="8" type="primary">LOC101848773</name>
</gene>
<feature type="compositionally biased region" description="Basic residues" evidence="5">
    <location>
        <begin position="266"/>
        <end position="277"/>
    </location>
</feature>
<evidence type="ECO:0000256" key="3">
    <source>
        <dbReference type="ARBA" id="ARBA00023242"/>
    </source>
</evidence>